<dbReference type="OrthoDB" id="9803238at2"/>
<feature type="binding site" evidence="10">
    <location>
        <begin position="251"/>
        <end position="255"/>
    </location>
    <ligand>
        <name>substrate</name>
    </ligand>
</feature>
<dbReference type="Pfam" id="PF03720">
    <property type="entry name" value="UDPG_MGDP_dh_C"/>
    <property type="match status" value="1"/>
</dbReference>
<dbReference type="Gene3D" id="1.20.5.100">
    <property type="entry name" value="Cytochrome c1, transmembrane anchor, C-terminal"/>
    <property type="match status" value="1"/>
</dbReference>
<dbReference type="GO" id="GO:0051287">
    <property type="term" value="F:NAD binding"/>
    <property type="evidence" value="ECO:0007669"/>
    <property type="project" value="InterPro"/>
</dbReference>
<dbReference type="SUPFAM" id="SSF52413">
    <property type="entry name" value="UDP-glucose/GDP-mannose dehydrogenase C-terminal domain"/>
    <property type="match status" value="1"/>
</dbReference>
<dbReference type="Pfam" id="PF00984">
    <property type="entry name" value="UDPG_MGDP_dh"/>
    <property type="match status" value="1"/>
</dbReference>
<dbReference type="InterPro" id="IPR036291">
    <property type="entry name" value="NAD(P)-bd_dom_sf"/>
</dbReference>
<dbReference type="Pfam" id="PF03721">
    <property type="entry name" value="UDPG_MGDP_dh_N"/>
    <property type="match status" value="1"/>
</dbReference>
<evidence type="ECO:0000256" key="3">
    <source>
        <dbReference type="ARBA" id="ARBA00012954"/>
    </source>
</evidence>
<dbReference type="HOGENOM" id="CLU_023810_1_2_5"/>
<reference evidence="13" key="1">
    <citation type="submission" date="2006-09" db="EMBL/GenBank/DDBJ databases">
        <title>Complete sequence of Rhodopseudomonas palustris BisA53.</title>
        <authorList>
            <consortium name="US DOE Joint Genome Institute"/>
            <person name="Copeland A."/>
            <person name="Lucas S."/>
            <person name="Lapidus A."/>
            <person name="Barry K."/>
            <person name="Detter J.C."/>
            <person name="Glavina del Rio T."/>
            <person name="Hammon N."/>
            <person name="Israni S."/>
            <person name="Dalin E."/>
            <person name="Tice H."/>
            <person name="Pitluck S."/>
            <person name="Chain P."/>
            <person name="Malfatti S."/>
            <person name="Shin M."/>
            <person name="Vergez L."/>
            <person name="Schmutz J."/>
            <person name="Larimer F."/>
            <person name="Land M."/>
            <person name="Hauser L."/>
            <person name="Pelletier D.A."/>
            <person name="Kyrpides N."/>
            <person name="Kim E."/>
            <person name="Harwood C.S."/>
            <person name="Oda Y."/>
            <person name="Richardson P."/>
        </authorList>
    </citation>
    <scope>NUCLEOTIDE SEQUENCE [LARGE SCALE GENOMIC DNA]</scope>
    <source>
        <strain evidence="13">BisA53</strain>
    </source>
</reference>
<feature type="binding site" evidence="11">
    <location>
        <position position="35"/>
    </location>
    <ligand>
        <name>NAD(+)</name>
        <dbReference type="ChEBI" id="CHEBI:57540"/>
    </ligand>
</feature>
<dbReference type="eggNOG" id="COG1004">
    <property type="taxonomic scope" value="Bacteria"/>
</dbReference>
<dbReference type="PANTHER" id="PTHR43750">
    <property type="entry name" value="UDP-GLUCOSE 6-DEHYDROGENASE TUAD"/>
    <property type="match status" value="1"/>
</dbReference>
<keyword evidence="6 8" id="KW-0520">NAD</keyword>
<gene>
    <name evidence="13" type="ordered locus">RPE_3505</name>
</gene>
<keyword evidence="5 8" id="KW-0560">Oxidoreductase</keyword>
<feature type="binding site" evidence="11">
    <location>
        <position position="86"/>
    </location>
    <ligand>
        <name>NAD(+)</name>
        <dbReference type="ChEBI" id="CHEBI:57540"/>
    </ligand>
</feature>
<dbReference type="SMART" id="SM00984">
    <property type="entry name" value="UDPG_MGDP_dh_C"/>
    <property type="match status" value="1"/>
</dbReference>
<dbReference type="InterPro" id="IPR036220">
    <property type="entry name" value="UDP-Glc/GDP-Man_DH_C_sf"/>
</dbReference>
<protein>
    <recommendedName>
        <fullName evidence="4 8">UDP-glucose 6-dehydrogenase</fullName>
        <ecNumber evidence="3 8">1.1.1.22</ecNumber>
    </recommendedName>
</protein>
<evidence type="ECO:0000256" key="1">
    <source>
        <dbReference type="ARBA" id="ARBA00004701"/>
    </source>
</evidence>
<dbReference type="PIRSF" id="PIRSF000124">
    <property type="entry name" value="UDPglc_GDPman_dh"/>
    <property type="match status" value="1"/>
</dbReference>
<feature type="binding site" evidence="10">
    <location>
        <position position="323"/>
    </location>
    <ligand>
        <name>substrate</name>
    </ligand>
</feature>
<dbReference type="UniPathway" id="UPA00038">
    <property type="reaction ID" value="UER00491"/>
</dbReference>
<evidence type="ECO:0000313" key="13">
    <source>
        <dbReference type="EMBL" id="ABJ07435.1"/>
    </source>
</evidence>
<proteinExistence type="inferred from homology"/>
<name>Q07KU9_RHOP5</name>
<dbReference type="InterPro" id="IPR001732">
    <property type="entry name" value="UDP-Glc/GDP-Man_DH_N"/>
</dbReference>
<dbReference type="PIRSF" id="PIRSF500134">
    <property type="entry name" value="UDPglc_DH_bac"/>
    <property type="match status" value="1"/>
</dbReference>
<comment type="similarity">
    <text evidence="2 8">Belongs to the UDP-glucose/GDP-mannose dehydrogenase family.</text>
</comment>
<dbReference type="AlphaFoldDB" id="Q07KU9"/>
<evidence type="ECO:0000256" key="7">
    <source>
        <dbReference type="ARBA" id="ARBA00047473"/>
    </source>
</evidence>
<dbReference type="InterPro" id="IPR014027">
    <property type="entry name" value="UDP-Glc/GDP-Man_DH_C"/>
</dbReference>
<evidence type="ECO:0000256" key="2">
    <source>
        <dbReference type="ARBA" id="ARBA00006601"/>
    </source>
</evidence>
<sequence length="453" mass="47321">MDIAVVGSGYVGLVAGACLASLGHCVICVDRDADRIARLNAGEVPIHEPALDRLIAVGLAGGALRFGTSLAEAVLVSEIVFIAVGTPTGGDGSADLSCVREVVREISDVLPGPRVIVVKSTVPVGTGDEIELILGERHPPKMYDVVSNPEFLREGRAVADFLQPDRIVIGAATVRGRAAMKRLYDPAQFADAPVLFIARRSAELTKYAANAFLASKVAFINDVSDLCERAGADVQDVAHGMGLDPRIGPDFLRPGPGYGGSCFPKDTRALLRIARDLGAPDEMFSAVVAANEMRKRSLAQRVVAACGGSVAGLEIALLGLTFKADTDDMRESPALALIAGLQGRGARVRAYDPAGMSNAGRLTRNVAFAKDAMSCVEAADAAVVVTDWPEFAGLDLANLAVAMASPLLIDLRNVFDPDAAAARGLSYVGVGRGTRAPAFLAHERSRIAIVAAE</sequence>
<dbReference type="GO" id="GO:0003979">
    <property type="term" value="F:UDP-glucose 6-dehydrogenase activity"/>
    <property type="evidence" value="ECO:0007669"/>
    <property type="project" value="UniProtKB-EC"/>
</dbReference>
<feature type="domain" description="UDP-glucose/GDP-mannose dehydrogenase C-terminal" evidence="12">
    <location>
        <begin position="316"/>
        <end position="417"/>
    </location>
</feature>
<dbReference type="InterPro" id="IPR014026">
    <property type="entry name" value="UDP-Glc/GDP-Man_DH_dimer"/>
</dbReference>
<comment type="pathway">
    <text evidence="1">Nucleotide-sugar biosynthesis; UDP-alpha-D-glucuronate biosynthesis; UDP-alpha-D-glucuronate from UDP-alpha-D-glucose: step 1/1.</text>
</comment>
<evidence type="ECO:0000256" key="5">
    <source>
        <dbReference type="ARBA" id="ARBA00023002"/>
    </source>
</evidence>
<dbReference type="STRING" id="316055.RPE_3505"/>
<dbReference type="GO" id="GO:0000271">
    <property type="term" value="P:polysaccharide biosynthetic process"/>
    <property type="evidence" value="ECO:0007669"/>
    <property type="project" value="InterPro"/>
</dbReference>
<dbReference type="InterPro" id="IPR017476">
    <property type="entry name" value="UDP-Glc/GDP-Man"/>
</dbReference>
<feature type="active site" description="Nucleophile" evidence="9">
    <location>
        <position position="262"/>
    </location>
</feature>
<organism evidence="13">
    <name type="scientific">Rhodopseudomonas palustris (strain BisA53)</name>
    <dbReference type="NCBI Taxonomy" id="316055"/>
    <lineage>
        <taxon>Bacteria</taxon>
        <taxon>Pseudomonadati</taxon>
        <taxon>Pseudomonadota</taxon>
        <taxon>Alphaproteobacteria</taxon>
        <taxon>Hyphomicrobiales</taxon>
        <taxon>Nitrobacteraceae</taxon>
        <taxon>Rhodopseudomonas</taxon>
    </lineage>
</organism>
<feature type="binding site" evidence="10">
    <location>
        <begin position="151"/>
        <end position="154"/>
    </location>
    <ligand>
        <name>substrate</name>
    </ligand>
</feature>
<dbReference type="GO" id="GO:0006065">
    <property type="term" value="P:UDP-glucuronate biosynthetic process"/>
    <property type="evidence" value="ECO:0007669"/>
    <property type="project" value="UniProtKB-UniPathway"/>
</dbReference>
<feature type="binding site" evidence="10">
    <location>
        <position position="206"/>
    </location>
    <ligand>
        <name>substrate</name>
    </ligand>
</feature>
<accession>Q07KU9</accession>
<evidence type="ECO:0000256" key="9">
    <source>
        <dbReference type="PIRSR" id="PIRSR500134-1"/>
    </source>
</evidence>
<dbReference type="InterPro" id="IPR008927">
    <property type="entry name" value="6-PGluconate_DH-like_C_sf"/>
</dbReference>
<feature type="binding site" evidence="11">
    <location>
        <position position="265"/>
    </location>
    <ligand>
        <name>NAD(+)</name>
        <dbReference type="ChEBI" id="CHEBI:57540"/>
    </ligand>
</feature>
<dbReference type="SUPFAM" id="SSF51735">
    <property type="entry name" value="NAD(P)-binding Rossmann-fold domains"/>
    <property type="match status" value="1"/>
</dbReference>
<feature type="binding site" evidence="11">
    <location>
        <position position="30"/>
    </location>
    <ligand>
        <name>NAD(+)</name>
        <dbReference type="ChEBI" id="CHEBI:57540"/>
    </ligand>
</feature>
<dbReference type="PANTHER" id="PTHR43750:SF3">
    <property type="entry name" value="UDP-GLUCOSE 6-DEHYDROGENASE TUAD"/>
    <property type="match status" value="1"/>
</dbReference>
<dbReference type="KEGG" id="rpe:RPE_3505"/>
<feature type="binding site" evidence="10">
    <location>
        <position position="259"/>
    </location>
    <ligand>
        <name>substrate</name>
    </ligand>
</feature>
<dbReference type="InterPro" id="IPR028357">
    <property type="entry name" value="UDPglc_DH_bac"/>
</dbReference>
<dbReference type="SUPFAM" id="SSF48179">
    <property type="entry name" value="6-phosphogluconate dehydrogenase C-terminal domain-like"/>
    <property type="match status" value="1"/>
</dbReference>
<feature type="binding site" evidence="11">
    <location>
        <position position="121"/>
    </location>
    <ligand>
        <name>NAD(+)</name>
        <dbReference type="ChEBI" id="CHEBI:57540"/>
    </ligand>
</feature>
<comment type="catalytic activity">
    <reaction evidence="7 8">
        <text>UDP-alpha-D-glucose + 2 NAD(+) + H2O = UDP-alpha-D-glucuronate + 2 NADH + 3 H(+)</text>
        <dbReference type="Rhea" id="RHEA:23596"/>
        <dbReference type="ChEBI" id="CHEBI:15377"/>
        <dbReference type="ChEBI" id="CHEBI:15378"/>
        <dbReference type="ChEBI" id="CHEBI:57540"/>
        <dbReference type="ChEBI" id="CHEBI:57945"/>
        <dbReference type="ChEBI" id="CHEBI:58052"/>
        <dbReference type="ChEBI" id="CHEBI:58885"/>
        <dbReference type="EC" id="1.1.1.22"/>
    </reaction>
</comment>
<dbReference type="EC" id="1.1.1.22" evidence="3 8"/>
<dbReference type="EMBL" id="CP000463">
    <property type="protein sequence ID" value="ABJ07435.1"/>
    <property type="molecule type" value="Genomic_DNA"/>
</dbReference>
<dbReference type="Gene3D" id="3.40.50.720">
    <property type="entry name" value="NAD(P)-binding Rossmann-like Domain"/>
    <property type="match status" value="2"/>
</dbReference>
<evidence type="ECO:0000259" key="12">
    <source>
        <dbReference type="SMART" id="SM00984"/>
    </source>
</evidence>
<evidence type="ECO:0000256" key="11">
    <source>
        <dbReference type="PIRSR" id="PIRSR500134-3"/>
    </source>
</evidence>
<evidence type="ECO:0000256" key="4">
    <source>
        <dbReference type="ARBA" id="ARBA00015132"/>
    </source>
</evidence>
<dbReference type="NCBIfam" id="TIGR03026">
    <property type="entry name" value="NDP-sugDHase"/>
    <property type="match status" value="1"/>
</dbReference>
<feature type="binding site" evidence="11">
    <location>
        <position position="154"/>
    </location>
    <ligand>
        <name>NAD(+)</name>
        <dbReference type="ChEBI" id="CHEBI:57540"/>
    </ligand>
</feature>
<feature type="binding site" evidence="11">
    <location>
        <position position="330"/>
    </location>
    <ligand>
        <name>NAD(+)</name>
        <dbReference type="ChEBI" id="CHEBI:57540"/>
    </ligand>
</feature>
<evidence type="ECO:0000256" key="8">
    <source>
        <dbReference type="PIRNR" id="PIRNR000124"/>
    </source>
</evidence>
<evidence type="ECO:0000256" key="6">
    <source>
        <dbReference type="ARBA" id="ARBA00023027"/>
    </source>
</evidence>
<evidence type="ECO:0000256" key="10">
    <source>
        <dbReference type="PIRSR" id="PIRSR500134-2"/>
    </source>
</evidence>